<evidence type="ECO:0000259" key="5">
    <source>
        <dbReference type="PROSITE" id="PS51935"/>
    </source>
</evidence>
<dbReference type="PROSITE" id="PS51935">
    <property type="entry name" value="NLPC_P60"/>
    <property type="match status" value="1"/>
</dbReference>
<sequence>MRYVLMCSMVLAIAACNSSSKPKHSKPTSSGQVAKITKISLPDTPNARQEVWFQAFSLIGTPYRYGGSDKSGGFDCSGMVQYVYQQALHAQLPRTARDIAASAHEISRSQLKSGDLVFFNTGGGKYSHVGIYLGSNEFLHAPSSNGTIRVAKLDNPYFASRFTEARTFMR</sequence>
<keyword evidence="2" id="KW-0645">Protease</keyword>
<name>A0ABY4E3T3_9NEIS</name>
<keyword evidence="4" id="KW-0788">Thiol protease</keyword>
<dbReference type="Gene3D" id="3.90.1720.10">
    <property type="entry name" value="endopeptidase domain like (from Nostoc punctiforme)"/>
    <property type="match status" value="1"/>
</dbReference>
<protein>
    <submittedName>
        <fullName evidence="6">C40 family peptidase</fullName>
    </submittedName>
</protein>
<keyword evidence="7" id="KW-1185">Reference proteome</keyword>
<dbReference type="EMBL" id="CP091511">
    <property type="protein sequence ID" value="UOO90164.1"/>
    <property type="molecule type" value="Genomic_DNA"/>
</dbReference>
<evidence type="ECO:0000256" key="4">
    <source>
        <dbReference type="ARBA" id="ARBA00022807"/>
    </source>
</evidence>
<dbReference type="Proteomes" id="UP000832011">
    <property type="component" value="Chromosome"/>
</dbReference>
<comment type="similarity">
    <text evidence="1">Belongs to the peptidase C40 family.</text>
</comment>
<dbReference type="PANTHER" id="PTHR47053">
    <property type="entry name" value="MUREIN DD-ENDOPEPTIDASE MEPH-RELATED"/>
    <property type="match status" value="1"/>
</dbReference>
<proteinExistence type="inferred from homology"/>
<evidence type="ECO:0000256" key="1">
    <source>
        <dbReference type="ARBA" id="ARBA00007074"/>
    </source>
</evidence>
<evidence type="ECO:0000313" key="7">
    <source>
        <dbReference type="Proteomes" id="UP000832011"/>
    </source>
</evidence>
<dbReference type="InterPro" id="IPR038765">
    <property type="entry name" value="Papain-like_cys_pep_sf"/>
</dbReference>
<dbReference type="RefSeq" id="WP_058355942.1">
    <property type="nucleotide sequence ID" value="NZ_CABKVG010000008.1"/>
</dbReference>
<dbReference type="PANTHER" id="PTHR47053:SF1">
    <property type="entry name" value="MUREIN DD-ENDOPEPTIDASE MEPH-RELATED"/>
    <property type="match status" value="1"/>
</dbReference>
<evidence type="ECO:0000256" key="3">
    <source>
        <dbReference type="ARBA" id="ARBA00022801"/>
    </source>
</evidence>
<keyword evidence="3" id="KW-0378">Hydrolase</keyword>
<organism evidence="6 7">
    <name type="scientific">Vitreoscilla massiliensis</name>
    <dbReference type="NCBI Taxonomy" id="1689272"/>
    <lineage>
        <taxon>Bacteria</taxon>
        <taxon>Pseudomonadati</taxon>
        <taxon>Pseudomonadota</taxon>
        <taxon>Betaproteobacteria</taxon>
        <taxon>Neisseriales</taxon>
        <taxon>Neisseriaceae</taxon>
        <taxon>Vitreoscilla</taxon>
    </lineage>
</organism>
<feature type="domain" description="NlpC/P60" evidence="5">
    <location>
        <begin position="45"/>
        <end position="169"/>
    </location>
</feature>
<dbReference type="PROSITE" id="PS51257">
    <property type="entry name" value="PROKAR_LIPOPROTEIN"/>
    <property type="match status" value="1"/>
</dbReference>
<dbReference type="Pfam" id="PF00877">
    <property type="entry name" value="NLPC_P60"/>
    <property type="match status" value="1"/>
</dbReference>
<gene>
    <name evidence="6" type="ORF">LVJ82_04020</name>
</gene>
<dbReference type="InterPro" id="IPR000064">
    <property type="entry name" value="NLP_P60_dom"/>
</dbReference>
<evidence type="ECO:0000313" key="6">
    <source>
        <dbReference type="EMBL" id="UOO90164.1"/>
    </source>
</evidence>
<evidence type="ECO:0000256" key="2">
    <source>
        <dbReference type="ARBA" id="ARBA00022670"/>
    </source>
</evidence>
<accession>A0ABY4E3T3</accession>
<dbReference type="InterPro" id="IPR051202">
    <property type="entry name" value="Peptidase_C40"/>
</dbReference>
<dbReference type="SUPFAM" id="SSF54001">
    <property type="entry name" value="Cysteine proteinases"/>
    <property type="match status" value="1"/>
</dbReference>
<reference evidence="6 7" key="1">
    <citation type="journal article" date="2022" name="Res Sq">
        <title>Evolution of multicellular longitudinally dividing oral cavity symbionts (Neisseriaceae).</title>
        <authorList>
            <person name="Nyongesa S."/>
            <person name="Weber P."/>
            <person name="Bernet E."/>
            <person name="Pullido F."/>
            <person name="Nieckarz M."/>
            <person name="Delaby M."/>
            <person name="Nieves C."/>
            <person name="Viehboeck T."/>
            <person name="Krause N."/>
            <person name="Rivera-Millot A."/>
            <person name="Nakamura A."/>
            <person name="Vischer N."/>
            <person name="VanNieuwenhze M."/>
            <person name="Brun Y."/>
            <person name="Cava F."/>
            <person name="Bulgheresi S."/>
            <person name="Veyrier F."/>
        </authorList>
    </citation>
    <scope>NUCLEOTIDE SEQUENCE [LARGE SCALE GENOMIC DNA]</scope>
    <source>
        <strain evidence="6 7">SN4</strain>
    </source>
</reference>